<keyword evidence="6" id="KW-1185">Reference proteome</keyword>
<keyword evidence="1" id="KW-0547">Nucleotide-binding</keyword>
<keyword evidence="2" id="KW-0067">ATP-binding</keyword>
<evidence type="ECO:0000256" key="3">
    <source>
        <dbReference type="ARBA" id="ARBA00024484"/>
    </source>
</evidence>
<evidence type="ECO:0000256" key="2">
    <source>
        <dbReference type="ARBA" id="ARBA00022840"/>
    </source>
</evidence>
<dbReference type="InterPro" id="IPR000873">
    <property type="entry name" value="AMP-dep_synth/lig_dom"/>
</dbReference>
<dbReference type="Gene3D" id="3.30.300.30">
    <property type="match status" value="1"/>
</dbReference>
<organism evidence="5 6">
    <name type="scientific">Mesoterricola silvestris</name>
    <dbReference type="NCBI Taxonomy" id="2927979"/>
    <lineage>
        <taxon>Bacteria</taxon>
        <taxon>Pseudomonadati</taxon>
        <taxon>Acidobacteriota</taxon>
        <taxon>Holophagae</taxon>
        <taxon>Holophagales</taxon>
        <taxon>Holophagaceae</taxon>
        <taxon>Mesoterricola</taxon>
    </lineage>
</organism>
<gene>
    <name evidence="5" type="ORF">METEAL_37060</name>
</gene>
<dbReference type="Gene3D" id="3.40.50.12780">
    <property type="entry name" value="N-terminal domain of ligase-like"/>
    <property type="match status" value="1"/>
</dbReference>
<evidence type="ECO:0000259" key="4">
    <source>
        <dbReference type="Pfam" id="PF00501"/>
    </source>
</evidence>
<dbReference type="InterPro" id="IPR042099">
    <property type="entry name" value="ANL_N_sf"/>
</dbReference>
<proteinExistence type="predicted"/>
<evidence type="ECO:0000313" key="6">
    <source>
        <dbReference type="Proteomes" id="UP001238179"/>
    </source>
</evidence>
<accession>A0AA48GN99</accession>
<dbReference type="AlphaFoldDB" id="A0AA48GN99"/>
<evidence type="ECO:0000256" key="1">
    <source>
        <dbReference type="ARBA" id="ARBA00022741"/>
    </source>
</evidence>
<feature type="domain" description="AMP-dependent synthetase/ligase" evidence="4">
    <location>
        <begin position="12"/>
        <end position="364"/>
    </location>
</feature>
<dbReference type="KEGG" id="msil:METEAL_37060"/>
<protein>
    <submittedName>
        <fullName evidence="5">Long-chain acyl-CoA synthetase</fullName>
    </submittedName>
</protein>
<dbReference type="SUPFAM" id="SSF56801">
    <property type="entry name" value="Acetyl-CoA synthetase-like"/>
    <property type="match status" value="1"/>
</dbReference>
<dbReference type="Proteomes" id="UP001238179">
    <property type="component" value="Chromosome"/>
</dbReference>
<name>A0AA48GN99_9BACT</name>
<comment type="catalytic activity">
    <reaction evidence="3">
        <text>a long-chain fatty acid + ATP + CoA = a long-chain fatty acyl-CoA + AMP + diphosphate</text>
        <dbReference type="Rhea" id="RHEA:15421"/>
        <dbReference type="ChEBI" id="CHEBI:30616"/>
        <dbReference type="ChEBI" id="CHEBI:33019"/>
        <dbReference type="ChEBI" id="CHEBI:57287"/>
        <dbReference type="ChEBI" id="CHEBI:57560"/>
        <dbReference type="ChEBI" id="CHEBI:83139"/>
        <dbReference type="ChEBI" id="CHEBI:456215"/>
        <dbReference type="EC" id="6.2.1.3"/>
    </reaction>
    <physiologicalReaction direction="left-to-right" evidence="3">
        <dbReference type="Rhea" id="RHEA:15422"/>
    </physiologicalReaction>
</comment>
<dbReference type="RefSeq" id="WP_316413208.1">
    <property type="nucleotide sequence ID" value="NZ_AP027080.1"/>
</dbReference>
<dbReference type="GO" id="GO:0004467">
    <property type="term" value="F:long-chain fatty acid-CoA ligase activity"/>
    <property type="evidence" value="ECO:0007669"/>
    <property type="project" value="UniProtKB-EC"/>
</dbReference>
<dbReference type="EMBL" id="AP027080">
    <property type="protein sequence ID" value="BDU74532.1"/>
    <property type="molecule type" value="Genomic_DNA"/>
</dbReference>
<dbReference type="Pfam" id="PF00501">
    <property type="entry name" value="AMP-binding"/>
    <property type="match status" value="1"/>
</dbReference>
<dbReference type="InterPro" id="IPR045851">
    <property type="entry name" value="AMP-bd_C_sf"/>
</dbReference>
<dbReference type="Pfam" id="PF23562">
    <property type="entry name" value="AMP-binding_C_3"/>
    <property type="match status" value="1"/>
</dbReference>
<evidence type="ECO:0000313" key="5">
    <source>
        <dbReference type="EMBL" id="BDU74532.1"/>
    </source>
</evidence>
<dbReference type="GO" id="GO:0005524">
    <property type="term" value="F:ATP binding"/>
    <property type="evidence" value="ECO:0007669"/>
    <property type="project" value="UniProtKB-KW"/>
</dbReference>
<dbReference type="PANTHER" id="PTHR43272:SF33">
    <property type="entry name" value="AMP-BINDING DOMAIN-CONTAINING PROTEIN-RELATED"/>
    <property type="match status" value="1"/>
</dbReference>
<sequence>MLERILRNLESSDAPAIEVLGTPGAYSYRRLGSAVARLQRQLADRAARLGKDRLRVGLFMPNGPEWVCADLALLFGGHLEVPVPLEFTSSQARALLHGADLCLVDGSGAHAPQLACVPRSRRVLVRMPMAGGTAEPPTWTGDPDRGRLLVKAIHTSGTTSSPKGVLLSDRAIQAKVDTLRPLIGEPNLRRYFSLVPLSLLIEQICGIYLPLSTGGTLVLLAMDERPLTGGGPPASHYLPFLAEARATFLALPPSMVEAVHKAASHCPEMPAASLSRTLFGRDVPPLVACGGAPVAVGTLETLAARGIPVLEGYGLSENASVVSWNLPGRCKLGTVGRPLPDCEVALAEDGELLLHSQTLMEGYLGADPGSCRVGPDGFLATGDLAEIDDEGFLRILGRKKNIFINDSGRKVSAEWIEAELCAKPEITAAVVFGDRQAFPVALLVPRAQVSPEAVLRAVREANVELPDYARVRNFAALAMTEDIQGRYFTVTGRPRRDQIAAAFSQVLRGLAGSTHTDLSYGGTP</sequence>
<dbReference type="PANTHER" id="PTHR43272">
    <property type="entry name" value="LONG-CHAIN-FATTY-ACID--COA LIGASE"/>
    <property type="match status" value="1"/>
</dbReference>
<reference evidence="6" key="1">
    <citation type="journal article" date="2023" name="Int. J. Syst. Evol. Microbiol.">
        <title>Mesoterricola silvestris gen. nov., sp. nov., Mesoterricola sediminis sp. nov., Geothrix oryzae sp. nov., Geothrix edaphica sp. nov., Geothrix rubra sp. nov., and Geothrix limicola sp. nov., six novel members of Acidobacteriota isolated from soils.</title>
        <authorList>
            <person name="Itoh H."/>
            <person name="Sugisawa Y."/>
            <person name="Mise K."/>
            <person name="Xu Z."/>
            <person name="Kuniyasu M."/>
            <person name="Ushijima N."/>
            <person name="Kawano K."/>
            <person name="Kobayashi E."/>
            <person name="Shiratori Y."/>
            <person name="Masuda Y."/>
            <person name="Senoo K."/>
        </authorList>
    </citation>
    <scope>NUCLEOTIDE SEQUENCE [LARGE SCALE GENOMIC DNA]</scope>
    <source>
        <strain evidence="6">W79</strain>
    </source>
</reference>
<dbReference type="GO" id="GO:0016020">
    <property type="term" value="C:membrane"/>
    <property type="evidence" value="ECO:0007669"/>
    <property type="project" value="TreeGrafter"/>
</dbReference>